<keyword evidence="3 8" id="KW-0813">Transport</keyword>
<evidence type="ECO:0000256" key="8">
    <source>
        <dbReference type="RuleBase" id="RU363032"/>
    </source>
</evidence>
<dbReference type="Proteomes" id="UP001143330">
    <property type="component" value="Unassembled WGS sequence"/>
</dbReference>
<proteinExistence type="inferred from homology"/>
<gene>
    <name evidence="10" type="ORF">GCM10017653_17760</name>
</gene>
<name>A0A9W6JUW4_9HYPH</name>
<dbReference type="SUPFAM" id="SSF161098">
    <property type="entry name" value="MetI-like"/>
    <property type="match status" value="1"/>
</dbReference>
<feature type="domain" description="ABC transmembrane type-1" evidence="9">
    <location>
        <begin position="66"/>
        <end position="260"/>
    </location>
</feature>
<evidence type="ECO:0000256" key="7">
    <source>
        <dbReference type="ARBA" id="ARBA00023136"/>
    </source>
</evidence>
<reference evidence="10" key="1">
    <citation type="journal article" date="2014" name="Int. J. Syst. Evol. Microbiol.">
        <title>Complete genome sequence of Corynebacterium casei LMG S-19264T (=DSM 44701T), isolated from a smear-ripened cheese.</title>
        <authorList>
            <consortium name="US DOE Joint Genome Institute (JGI-PGF)"/>
            <person name="Walter F."/>
            <person name="Albersmeier A."/>
            <person name="Kalinowski J."/>
            <person name="Ruckert C."/>
        </authorList>
    </citation>
    <scope>NUCLEOTIDE SEQUENCE</scope>
    <source>
        <strain evidence="10">VKM B-2789</strain>
    </source>
</reference>
<feature type="transmembrane region" description="Helical" evidence="8">
    <location>
        <begin position="185"/>
        <end position="207"/>
    </location>
</feature>
<comment type="caution">
    <text evidence="10">The sequence shown here is derived from an EMBL/GenBank/DDBJ whole genome shotgun (WGS) entry which is preliminary data.</text>
</comment>
<keyword evidence="5 8" id="KW-0812">Transmembrane</keyword>
<comment type="similarity">
    <text evidence="2">Belongs to the binding-protein-dependent transport system permease family. CysTW subfamily.</text>
</comment>
<feature type="transmembrane region" description="Helical" evidence="8">
    <location>
        <begin position="12"/>
        <end position="34"/>
    </location>
</feature>
<feature type="transmembrane region" description="Helical" evidence="8">
    <location>
        <begin position="137"/>
        <end position="164"/>
    </location>
</feature>
<evidence type="ECO:0000259" key="9">
    <source>
        <dbReference type="PROSITE" id="PS50928"/>
    </source>
</evidence>
<feature type="transmembrane region" description="Helical" evidence="8">
    <location>
        <begin position="70"/>
        <end position="90"/>
    </location>
</feature>
<evidence type="ECO:0000256" key="1">
    <source>
        <dbReference type="ARBA" id="ARBA00004651"/>
    </source>
</evidence>
<dbReference type="Pfam" id="PF00528">
    <property type="entry name" value="BPD_transp_1"/>
    <property type="match status" value="1"/>
</dbReference>
<comment type="subcellular location">
    <subcellularLocation>
        <location evidence="1 8">Cell membrane</location>
        <topology evidence="1 8">Multi-pass membrane protein</topology>
    </subcellularLocation>
</comment>
<evidence type="ECO:0000256" key="3">
    <source>
        <dbReference type="ARBA" id="ARBA00022448"/>
    </source>
</evidence>
<dbReference type="PANTHER" id="PTHR43848">
    <property type="entry name" value="PUTRESCINE TRANSPORT SYSTEM PERMEASE PROTEIN POTI"/>
    <property type="match status" value="1"/>
</dbReference>
<evidence type="ECO:0000256" key="4">
    <source>
        <dbReference type="ARBA" id="ARBA00022475"/>
    </source>
</evidence>
<dbReference type="AlphaFoldDB" id="A0A9W6JUW4"/>
<dbReference type="GO" id="GO:0055085">
    <property type="term" value="P:transmembrane transport"/>
    <property type="evidence" value="ECO:0007669"/>
    <property type="project" value="InterPro"/>
</dbReference>
<dbReference type="PANTHER" id="PTHR43848:SF2">
    <property type="entry name" value="PUTRESCINE TRANSPORT SYSTEM PERMEASE PROTEIN POTI"/>
    <property type="match status" value="1"/>
</dbReference>
<dbReference type="Gene3D" id="1.10.3720.10">
    <property type="entry name" value="MetI-like"/>
    <property type="match status" value="1"/>
</dbReference>
<dbReference type="CDD" id="cd06261">
    <property type="entry name" value="TM_PBP2"/>
    <property type="match status" value="1"/>
</dbReference>
<evidence type="ECO:0000313" key="10">
    <source>
        <dbReference type="EMBL" id="GLK83707.1"/>
    </source>
</evidence>
<dbReference type="InterPro" id="IPR035906">
    <property type="entry name" value="MetI-like_sf"/>
</dbReference>
<reference evidence="10" key="2">
    <citation type="submission" date="2023-01" db="EMBL/GenBank/DDBJ databases">
        <authorList>
            <person name="Sun Q."/>
            <person name="Evtushenko L."/>
        </authorList>
    </citation>
    <scope>NUCLEOTIDE SEQUENCE</scope>
    <source>
        <strain evidence="10">VKM B-2789</strain>
    </source>
</reference>
<dbReference type="InterPro" id="IPR051789">
    <property type="entry name" value="Bact_Polyamine_Transport"/>
</dbReference>
<keyword evidence="4" id="KW-1003">Cell membrane</keyword>
<dbReference type="GO" id="GO:0005886">
    <property type="term" value="C:plasma membrane"/>
    <property type="evidence" value="ECO:0007669"/>
    <property type="project" value="UniProtKB-SubCell"/>
</dbReference>
<feature type="transmembrane region" description="Helical" evidence="8">
    <location>
        <begin position="242"/>
        <end position="263"/>
    </location>
</feature>
<evidence type="ECO:0000313" key="11">
    <source>
        <dbReference type="Proteomes" id="UP001143330"/>
    </source>
</evidence>
<feature type="transmembrane region" description="Helical" evidence="8">
    <location>
        <begin position="102"/>
        <end position="125"/>
    </location>
</feature>
<keyword evidence="6 8" id="KW-1133">Transmembrane helix</keyword>
<keyword evidence="11" id="KW-1185">Reference proteome</keyword>
<dbReference type="PROSITE" id="PS50928">
    <property type="entry name" value="ABC_TM1"/>
    <property type="match status" value="1"/>
</dbReference>
<sequence>MTSGRFQRIMFAIYVAMFFAYLLGPLVVMAISAFNTPEYPQVWPLEGFTTDWFGRLFADNDLMEGFRTSLWIGLLVVCISVPIGLAGAIVMTQIATTARSFYYLVVVSPVLTPGVIIGISTVVFWREFTLVTGTRFLYDGIILTVLGQSSFISAYCMLIVLARLQRFDRSQEEAALDLGASYPQVFLHILLPYLKPALFSAAVLAFLSSFENYNTTTFAILSDKSLTTVLAGRVRQGSTPSISALATLIVGVTIVAAITYEVLKRRDDRRARERQVAAIRAEEAELSLATAQ</sequence>
<protein>
    <recommendedName>
        <fullName evidence="9">ABC transmembrane type-1 domain-containing protein</fullName>
    </recommendedName>
</protein>
<accession>A0A9W6JUW4</accession>
<organism evidence="10 11">
    <name type="scientific">Ancylobacter defluvii</name>
    <dbReference type="NCBI Taxonomy" id="1282440"/>
    <lineage>
        <taxon>Bacteria</taxon>
        <taxon>Pseudomonadati</taxon>
        <taxon>Pseudomonadota</taxon>
        <taxon>Alphaproteobacteria</taxon>
        <taxon>Hyphomicrobiales</taxon>
        <taxon>Xanthobacteraceae</taxon>
        <taxon>Ancylobacter</taxon>
    </lineage>
</organism>
<dbReference type="InterPro" id="IPR000515">
    <property type="entry name" value="MetI-like"/>
</dbReference>
<evidence type="ECO:0000256" key="2">
    <source>
        <dbReference type="ARBA" id="ARBA00007069"/>
    </source>
</evidence>
<dbReference type="EMBL" id="BSFM01000009">
    <property type="protein sequence ID" value="GLK83707.1"/>
    <property type="molecule type" value="Genomic_DNA"/>
</dbReference>
<dbReference type="RefSeq" id="WP_213363340.1">
    <property type="nucleotide sequence ID" value="NZ_BSFM01000009.1"/>
</dbReference>
<evidence type="ECO:0000256" key="6">
    <source>
        <dbReference type="ARBA" id="ARBA00022989"/>
    </source>
</evidence>
<keyword evidence="7 8" id="KW-0472">Membrane</keyword>
<evidence type="ECO:0000256" key="5">
    <source>
        <dbReference type="ARBA" id="ARBA00022692"/>
    </source>
</evidence>